<keyword evidence="1" id="KW-1133">Transmembrane helix</keyword>
<evidence type="ECO:0000256" key="1">
    <source>
        <dbReference type="SAM" id="Phobius"/>
    </source>
</evidence>
<dbReference type="EMBL" id="SPVG01000036">
    <property type="protein sequence ID" value="TFW29382.1"/>
    <property type="molecule type" value="Genomic_DNA"/>
</dbReference>
<dbReference type="OrthoDB" id="9808192at2"/>
<proteinExistence type="predicted"/>
<feature type="chain" id="PRO_5021226454" evidence="2">
    <location>
        <begin position="20"/>
        <end position="181"/>
    </location>
</feature>
<dbReference type="RefSeq" id="WP_135200283.1">
    <property type="nucleotide sequence ID" value="NZ_SPVG01000036.1"/>
</dbReference>
<reference evidence="3 4" key="1">
    <citation type="submission" date="2019-03" db="EMBL/GenBank/DDBJ databases">
        <title>Draft Genome Sequence of Duganella callidus sp. nov., a Novel Duganella Species Isolated from Cultivated Soil.</title>
        <authorList>
            <person name="Raths R."/>
            <person name="Peta V."/>
            <person name="Bucking H."/>
        </authorList>
    </citation>
    <scope>NUCLEOTIDE SEQUENCE [LARGE SCALE GENOMIC DNA]</scope>
    <source>
        <strain evidence="3 4">DN04</strain>
    </source>
</reference>
<protein>
    <submittedName>
        <fullName evidence="3">HupE-UreJ family metal transporter</fullName>
    </submittedName>
</protein>
<evidence type="ECO:0000256" key="2">
    <source>
        <dbReference type="SAM" id="SignalP"/>
    </source>
</evidence>
<evidence type="ECO:0000313" key="3">
    <source>
        <dbReference type="EMBL" id="TFW29382.1"/>
    </source>
</evidence>
<feature type="signal peptide" evidence="2">
    <location>
        <begin position="1"/>
        <end position="19"/>
    </location>
</feature>
<dbReference type="Pfam" id="PF04955">
    <property type="entry name" value="HupE_UreJ"/>
    <property type="match status" value="1"/>
</dbReference>
<evidence type="ECO:0000313" key="4">
    <source>
        <dbReference type="Proteomes" id="UP000297729"/>
    </source>
</evidence>
<feature type="transmembrane region" description="Helical" evidence="1">
    <location>
        <begin position="90"/>
        <end position="123"/>
    </location>
</feature>
<sequence length="181" mass="17685">MKKTIAAIALAGASTAALAHTGAGPHTHGFLDGFAHPFTGIDHLLAMLAVGAWSARQQNGRWLPATFIGMLMAGMAAGAAGLSAPGLETGIALTVALLGVLIALAARLPALPAALMVGGFALLHGNAHGLELPQASSAAGLLLASVMLVHGGRLLGRGSPALALKASGAAIAVSGLAMLSL</sequence>
<keyword evidence="1" id="KW-0472">Membrane</keyword>
<dbReference type="Proteomes" id="UP000297729">
    <property type="component" value="Unassembled WGS sequence"/>
</dbReference>
<organism evidence="3 4">
    <name type="scientific">Duganella callida</name>
    <dbReference type="NCBI Taxonomy" id="2561932"/>
    <lineage>
        <taxon>Bacteria</taxon>
        <taxon>Pseudomonadati</taxon>
        <taxon>Pseudomonadota</taxon>
        <taxon>Betaproteobacteria</taxon>
        <taxon>Burkholderiales</taxon>
        <taxon>Oxalobacteraceae</taxon>
        <taxon>Telluria group</taxon>
        <taxon>Duganella</taxon>
    </lineage>
</organism>
<keyword evidence="4" id="KW-1185">Reference proteome</keyword>
<feature type="transmembrane region" description="Helical" evidence="1">
    <location>
        <begin position="35"/>
        <end position="55"/>
    </location>
</feature>
<dbReference type="PIRSF" id="PIRSF016919">
    <property type="entry name" value="HupE_UreJ"/>
    <property type="match status" value="1"/>
</dbReference>
<comment type="caution">
    <text evidence="3">The sequence shown here is derived from an EMBL/GenBank/DDBJ whole genome shotgun (WGS) entry which is preliminary data.</text>
</comment>
<keyword evidence="2" id="KW-0732">Signal</keyword>
<keyword evidence="1" id="KW-0812">Transmembrane</keyword>
<feature type="transmembrane region" description="Helical" evidence="1">
    <location>
        <begin position="62"/>
        <end position="84"/>
    </location>
</feature>
<dbReference type="InterPro" id="IPR007038">
    <property type="entry name" value="HupE_UreJ"/>
</dbReference>
<name>A0A4Y9SRF9_9BURK</name>
<dbReference type="AlphaFoldDB" id="A0A4Y9SRF9"/>
<gene>
    <name evidence="3" type="ORF">E4L98_04010</name>
</gene>
<accession>A0A4Y9SRF9</accession>